<dbReference type="FunFam" id="3.40.50.2300:FF:000018">
    <property type="entry name" value="DNA-binding transcriptional regulator NtrC"/>
    <property type="match status" value="1"/>
</dbReference>
<evidence type="ECO:0000256" key="6">
    <source>
        <dbReference type="PROSITE-ProRule" id="PRU00169"/>
    </source>
</evidence>
<feature type="domain" description="HTH luxR-type" evidence="7">
    <location>
        <begin position="136"/>
        <end position="201"/>
    </location>
</feature>
<evidence type="ECO:0008006" key="11">
    <source>
        <dbReference type="Google" id="ProtNLM"/>
    </source>
</evidence>
<keyword evidence="2" id="KW-0902">Two-component regulatory system</keyword>
<keyword evidence="3" id="KW-0805">Transcription regulation</keyword>
<dbReference type="RefSeq" id="WP_162666019.1">
    <property type="nucleotide sequence ID" value="NZ_LR593886.1"/>
</dbReference>
<evidence type="ECO:0000259" key="8">
    <source>
        <dbReference type="PROSITE" id="PS50110"/>
    </source>
</evidence>
<dbReference type="GO" id="GO:0003677">
    <property type="term" value="F:DNA binding"/>
    <property type="evidence" value="ECO:0007669"/>
    <property type="project" value="UniProtKB-KW"/>
</dbReference>
<dbReference type="PRINTS" id="PR00038">
    <property type="entry name" value="HTHLUXR"/>
</dbReference>
<accession>A0A6P2CV22</accession>
<evidence type="ECO:0000313" key="9">
    <source>
        <dbReference type="EMBL" id="VTR90952.1"/>
    </source>
</evidence>
<evidence type="ECO:0000256" key="5">
    <source>
        <dbReference type="ARBA" id="ARBA00023163"/>
    </source>
</evidence>
<dbReference type="InterPro" id="IPR001789">
    <property type="entry name" value="Sig_transdc_resp-reg_receiver"/>
</dbReference>
<dbReference type="InterPro" id="IPR000792">
    <property type="entry name" value="Tscrpt_reg_LuxR_C"/>
</dbReference>
<evidence type="ECO:0000313" key="10">
    <source>
        <dbReference type="Proteomes" id="UP000464178"/>
    </source>
</evidence>
<dbReference type="AlphaFoldDB" id="A0A6P2CV22"/>
<dbReference type="GO" id="GO:0000160">
    <property type="term" value="P:phosphorelay signal transduction system"/>
    <property type="evidence" value="ECO:0007669"/>
    <property type="project" value="UniProtKB-KW"/>
</dbReference>
<dbReference type="PANTHER" id="PTHR44688">
    <property type="entry name" value="DNA-BINDING TRANSCRIPTIONAL ACTIVATOR DEVR_DOSR"/>
    <property type="match status" value="1"/>
</dbReference>
<keyword evidence="10" id="KW-1185">Reference proteome</keyword>
<keyword evidence="4" id="KW-0238">DNA-binding</keyword>
<keyword evidence="5" id="KW-0804">Transcription</keyword>
<keyword evidence="1 6" id="KW-0597">Phosphoprotein</keyword>
<dbReference type="Proteomes" id="UP000464178">
    <property type="component" value="Chromosome"/>
</dbReference>
<evidence type="ECO:0000256" key="4">
    <source>
        <dbReference type="ARBA" id="ARBA00023125"/>
    </source>
</evidence>
<dbReference type="InterPro" id="IPR036388">
    <property type="entry name" value="WH-like_DNA-bd_sf"/>
</dbReference>
<dbReference type="PROSITE" id="PS50043">
    <property type="entry name" value="HTH_LUXR_2"/>
    <property type="match status" value="1"/>
</dbReference>
<dbReference type="PANTHER" id="PTHR44688:SF16">
    <property type="entry name" value="DNA-BINDING TRANSCRIPTIONAL ACTIVATOR DEVR_DOSR"/>
    <property type="match status" value="1"/>
</dbReference>
<reference evidence="9 10" key="1">
    <citation type="submission" date="2019-05" db="EMBL/GenBank/DDBJ databases">
        <authorList>
            <consortium name="Science for Life Laboratories"/>
        </authorList>
    </citation>
    <scope>NUCLEOTIDE SEQUENCE [LARGE SCALE GENOMIC DNA]</scope>
    <source>
        <strain evidence="9">Soil9</strain>
    </source>
</reference>
<evidence type="ECO:0000256" key="2">
    <source>
        <dbReference type="ARBA" id="ARBA00023012"/>
    </source>
</evidence>
<dbReference type="PROSITE" id="PS50110">
    <property type="entry name" value="RESPONSE_REGULATORY"/>
    <property type="match status" value="1"/>
</dbReference>
<sequence length="202" mass="21824">MSTEPTIFVVDDDEAVGRALASAGMLLGHPVRAFTSAAAFLAEYDRDQPGCLVLDIRMPGMTGLELQRVLADSGATIPVVMISGHADVRIAVEAMTLGAVTLLEKPFRLDELLTHVRRALEKDRTDRAARQQSADVDARLAVLTAKEREVLEMIAAGKSNREMADTLGLSVRAVEDRRSRLMKKVNASSVAELVKLLAGRSS</sequence>
<protein>
    <recommendedName>
        <fullName evidence="11">Response regulatory domain-containing protein</fullName>
    </recommendedName>
</protein>
<feature type="domain" description="Response regulatory" evidence="8">
    <location>
        <begin position="6"/>
        <end position="120"/>
    </location>
</feature>
<evidence type="ECO:0000256" key="1">
    <source>
        <dbReference type="ARBA" id="ARBA00022553"/>
    </source>
</evidence>
<dbReference type="InterPro" id="IPR011006">
    <property type="entry name" value="CheY-like_superfamily"/>
</dbReference>
<organism evidence="9 10">
    <name type="scientific">Gemmata massiliana</name>
    <dbReference type="NCBI Taxonomy" id="1210884"/>
    <lineage>
        <taxon>Bacteria</taxon>
        <taxon>Pseudomonadati</taxon>
        <taxon>Planctomycetota</taxon>
        <taxon>Planctomycetia</taxon>
        <taxon>Gemmatales</taxon>
        <taxon>Gemmataceae</taxon>
        <taxon>Gemmata</taxon>
    </lineage>
</organism>
<evidence type="ECO:0000256" key="3">
    <source>
        <dbReference type="ARBA" id="ARBA00023015"/>
    </source>
</evidence>
<dbReference type="CDD" id="cd06170">
    <property type="entry name" value="LuxR_C_like"/>
    <property type="match status" value="1"/>
</dbReference>
<dbReference type="InterPro" id="IPR016032">
    <property type="entry name" value="Sig_transdc_resp-reg_C-effctor"/>
</dbReference>
<evidence type="ECO:0000259" key="7">
    <source>
        <dbReference type="PROSITE" id="PS50043"/>
    </source>
</evidence>
<name>A0A6P2CV22_9BACT</name>
<dbReference type="GO" id="GO:0006355">
    <property type="term" value="P:regulation of DNA-templated transcription"/>
    <property type="evidence" value="ECO:0007669"/>
    <property type="project" value="InterPro"/>
</dbReference>
<dbReference type="Pfam" id="PF00072">
    <property type="entry name" value="Response_reg"/>
    <property type="match status" value="1"/>
</dbReference>
<dbReference type="SUPFAM" id="SSF46894">
    <property type="entry name" value="C-terminal effector domain of the bipartite response regulators"/>
    <property type="match status" value="1"/>
</dbReference>
<dbReference type="SMART" id="SM00421">
    <property type="entry name" value="HTH_LUXR"/>
    <property type="match status" value="1"/>
</dbReference>
<dbReference type="Gene3D" id="3.40.50.2300">
    <property type="match status" value="1"/>
</dbReference>
<dbReference type="Pfam" id="PF00196">
    <property type="entry name" value="GerE"/>
    <property type="match status" value="1"/>
</dbReference>
<dbReference type="EMBL" id="LR593886">
    <property type="protein sequence ID" value="VTR90952.1"/>
    <property type="molecule type" value="Genomic_DNA"/>
</dbReference>
<feature type="modified residue" description="4-aspartylphosphate" evidence="6">
    <location>
        <position position="55"/>
    </location>
</feature>
<dbReference type="SUPFAM" id="SSF52172">
    <property type="entry name" value="CheY-like"/>
    <property type="match status" value="1"/>
</dbReference>
<dbReference type="Gene3D" id="1.10.10.10">
    <property type="entry name" value="Winged helix-like DNA-binding domain superfamily/Winged helix DNA-binding domain"/>
    <property type="match status" value="1"/>
</dbReference>
<gene>
    <name evidence="9" type="ORF">SOIL9_67620</name>
</gene>
<dbReference type="SMART" id="SM00448">
    <property type="entry name" value="REC"/>
    <property type="match status" value="1"/>
</dbReference>
<dbReference type="KEGG" id="gms:SOIL9_67620"/>
<proteinExistence type="predicted"/>